<protein>
    <submittedName>
        <fullName evidence="2">OmpA family protein</fullName>
    </submittedName>
</protein>
<evidence type="ECO:0000313" key="3">
    <source>
        <dbReference type="Proteomes" id="UP000829560"/>
    </source>
</evidence>
<dbReference type="RefSeq" id="WP_110816963.1">
    <property type="nucleotide sequence ID" value="NZ_CP093310.2"/>
</dbReference>
<dbReference type="SUPFAM" id="SSF103088">
    <property type="entry name" value="OmpA-like"/>
    <property type="match status" value="1"/>
</dbReference>
<reference evidence="2" key="1">
    <citation type="submission" date="2024-03" db="EMBL/GenBank/DDBJ databases">
        <title>Psychrobacter raelis sp. nov. isolated from a dog with peritonitis.</title>
        <authorList>
            <person name="Schiavone A."/>
            <person name="Manzulli V."/>
            <person name="Camarda A."/>
            <person name="Cafiero M.A."/>
            <person name="Vasco I."/>
            <person name="Marino L."/>
            <person name="Pennuzzi G."/>
            <person name="Serrecchia L."/>
            <person name="Galante D."/>
            <person name="Pugliese N."/>
        </authorList>
    </citation>
    <scope>NUCLEOTIDE SEQUENCE</scope>
    <source>
        <strain evidence="2">PraFG1</strain>
    </source>
</reference>
<sequence>MKLSSLISVAVLNISVLSLVGCQAVSTDTDSPKQIVTTAIEASQLDSDEDGVPDINDECPNTPPYRVVDEKGCIVIVSDFTDTLELEMTVFFAPLSSQLLEDYNLEFVKTGKKLKEFPKAHVFIFGHVSSKERDVISRSGALSIERGLVIKNILVERQNIAPERISIYDCSDRLRMQATASAMADRNIESPNSRVTIRASNVINDLNNITGLAVTSSYEKFSQHCDLVNN</sequence>
<keyword evidence="3" id="KW-1185">Reference proteome</keyword>
<dbReference type="EMBL" id="CP093310">
    <property type="protein sequence ID" value="UNK05049.1"/>
    <property type="molecule type" value="Genomic_DNA"/>
</dbReference>
<dbReference type="InterPro" id="IPR028974">
    <property type="entry name" value="TSP_type-3_rpt"/>
</dbReference>
<feature type="chain" id="PRO_5043467960" evidence="1">
    <location>
        <begin position="25"/>
        <end position="230"/>
    </location>
</feature>
<evidence type="ECO:0000313" key="2">
    <source>
        <dbReference type="EMBL" id="UNK05049.1"/>
    </source>
</evidence>
<feature type="signal peptide" evidence="1">
    <location>
        <begin position="1"/>
        <end position="24"/>
    </location>
</feature>
<proteinExistence type="predicted"/>
<dbReference type="SUPFAM" id="SSF103647">
    <property type="entry name" value="TSP type-3 repeat"/>
    <property type="match status" value="1"/>
</dbReference>
<dbReference type="InterPro" id="IPR036737">
    <property type="entry name" value="OmpA-like_sf"/>
</dbReference>
<accession>A0AAT9PEU7</accession>
<dbReference type="Proteomes" id="UP000829560">
    <property type="component" value="Chromosome"/>
</dbReference>
<gene>
    <name evidence="2" type="ORF">MN210_13600</name>
</gene>
<name>A0AAT9PEU7_9GAMM</name>
<dbReference type="AlphaFoldDB" id="A0AAT9PEU7"/>
<dbReference type="PROSITE" id="PS51257">
    <property type="entry name" value="PROKAR_LIPOPROTEIN"/>
    <property type="match status" value="1"/>
</dbReference>
<dbReference type="GO" id="GO:0005509">
    <property type="term" value="F:calcium ion binding"/>
    <property type="evidence" value="ECO:0007669"/>
    <property type="project" value="InterPro"/>
</dbReference>
<organism evidence="2 3">
    <name type="scientific">Psychrobacter raelei</name>
    <dbReference type="NCBI Taxonomy" id="2565531"/>
    <lineage>
        <taxon>Bacteria</taxon>
        <taxon>Pseudomonadati</taxon>
        <taxon>Pseudomonadota</taxon>
        <taxon>Gammaproteobacteria</taxon>
        <taxon>Moraxellales</taxon>
        <taxon>Moraxellaceae</taxon>
        <taxon>Psychrobacter</taxon>
    </lineage>
</organism>
<dbReference type="Gene3D" id="3.30.1330.60">
    <property type="entry name" value="OmpA-like domain"/>
    <property type="match status" value="1"/>
</dbReference>
<keyword evidence="1" id="KW-0732">Signal</keyword>
<evidence type="ECO:0000256" key="1">
    <source>
        <dbReference type="SAM" id="SignalP"/>
    </source>
</evidence>
<dbReference type="KEGG" id="prae:MN210_13600"/>